<protein>
    <submittedName>
        <fullName evidence="1">Uncharacterized protein</fullName>
    </submittedName>
</protein>
<sequence length="89" mass="9226">MVNCCQPNPVQLVNGCWEWCEIPTAMTNGSSHSAISATFENCLQASGRNLTVSRGLLVHVSAATTTNSPVSVVGIMVAALVALVALTPL</sequence>
<accession>A0ACC3ZKL6</accession>
<gene>
    <name evidence="1" type="ORF">CTRU02_202569</name>
</gene>
<comment type="caution">
    <text evidence="1">The sequence shown here is derived from an EMBL/GenBank/DDBJ whole genome shotgun (WGS) entry which is preliminary data.</text>
</comment>
<proteinExistence type="predicted"/>
<reference evidence="1 2" key="1">
    <citation type="journal article" date="2020" name="Phytopathology">
        <title>Genome Sequence Resources of Colletotrichum truncatum, C. plurivorum, C. musicola, and C. sojae: Four Species Pathogenic to Soybean (Glycine max).</title>
        <authorList>
            <person name="Rogerio F."/>
            <person name="Boufleur T.R."/>
            <person name="Ciampi-Guillardi M."/>
            <person name="Sukno S.A."/>
            <person name="Thon M.R."/>
            <person name="Massola Junior N.S."/>
            <person name="Baroncelli R."/>
        </authorList>
    </citation>
    <scope>NUCLEOTIDE SEQUENCE [LARGE SCALE GENOMIC DNA]</scope>
    <source>
        <strain evidence="1 2">CMES1059</strain>
    </source>
</reference>
<name>A0ACC3ZKL6_COLTU</name>
<dbReference type="Proteomes" id="UP000805649">
    <property type="component" value="Unassembled WGS sequence"/>
</dbReference>
<dbReference type="EMBL" id="VUJX02000001">
    <property type="protein sequence ID" value="KAL0944682.1"/>
    <property type="molecule type" value="Genomic_DNA"/>
</dbReference>
<evidence type="ECO:0000313" key="2">
    <source>
        <dbReference type="Proteomes" id="UP000805649"/>
    </source>
</evidence>
<organism evidence="1 2">
    <name type="scientific">Colletotrichum truncatum</name>
    <name type="common">Anthracnose fungus</name>
    <name type="synonym">Colletotrichum capsici</name>
    <dbReference type="NCBI Taxonomy" id="5467"/>
    <lineage>
        <taxon>Eukaryota</taxon>
        <taxon>Fungi</taxon>
        <taxon>Dikarya</taxon>
        <taxon>Ascomycota</taxon>
        <taxon>Pezizomycotina</taxon>
        <taxon>Sordariomycetes</taxon>
        <taxon>Hypocreomycetidae</taxon>
        <taxon>Glomerellales</taxon>
        <taxon>Glomerellaceae</taxon>
        <taxon>Colletotrichum</taxon>
        <taxon>Colletotrichum truncatum species complex</taxon>
    </lineage>
</organism>
<keyword evidence="2" id="KW-1185">Reference proteome</keyword>
<evidence type="ECO:0000313" key="1">
    <source>
        <dbReference type="EMBL" id="KAL0944682.1"/>
    </source>
</evidence>